<reference evidence="5 6" key="1">
    <citation type="journal article" date="2015" name="Int. J. Syst. Evol. Microbiol.">
        <title>Roseomonas oryzae sp. nov., isolated from paddy rhizosphere soil.</title>
        <authorList>
            <person name="Ramaprasad E.V."/>
            <person name="Sasikala Ch."/>
            <person name="Ramana Ch.V."/>
        </authorList>
    </citation>
    <scope>NUCLEOTIDE SEQUENCE [LARGE SCALE GENOMIC DNA]</scope>
    <source>
        <strain evidence="5 6">KCTC 42542</strain>
    </source>
</reference>
<feature type="domain" description="HTH araC/xylS-type" evidence="4">
    <location>
        <begin position="219"/>
        <end position="320"/>
    </location>
</feature>
<keyword evidence="6" id="KW-1185">Reference proteome</keyword>
<dbReference type="EMBL" id="VUKA01000005">
    <property type="protein sequence ID" value="KAA2212828.1"/>
    <property type="molecule type" value="Genomic_DNA"/>
</dbReference>
<sequence length="322" mass="34645">MSGTEVTMTPDHPALSGSLCEARDLAAHVRSIALEAVPARQGPFKGSVLNIDLDGVTLEIVHSDPVLLLGQAAEDQSGFLLMLDGKVKWNGASVGGGQVALFGDGCPIAIASRAALNCALVSFNGSEAGGPLPPCERRLWQDRSVPVMQVDGRAHAQLAAFACAAEQISLSNEGIPGHAETLHAQRASFQDEVRNLFAPLQRNVPQRRSRPFLRVQIVRKADDYLQANPARPIYTDELCAALGVSASCLHGAFETTLGISPHRYLKLRRMTMVRAMLLSGSTPWHSVKAAALSHGFWHLGQFAHDYRSLFGESPSETLIRAQ</sequence>
<dbReference type="InterPro" id="IPR006141">
    <property type="entry name" value="Intein_N"/>
</dbReference>
<gene>
    <name evidence="5" type="ORF">F0Q34_11885</name>
</gene>
<accession>A0A5B2TG12</accession>
<dbReference type="SMART" id="SM00342">
    <property type="entry name" value="HTH_ARAC"/>
    <property type="match status" value="1"/>
</dbReference>
<dbReference type="GO" id="GO:0003700">
    <property type="term" value="F:DNA-binding transcription factor activity"/>
    <property type="evidence" value="ECO:0007669"/>
    <property type="project" value="InterPro"/>
</dbReference>
<keyword evidence="3" id="KW-0804">Transcription</keyword>
<dbReference type="GO" id="GO:0043565">
    <property type="term" value="F:sequence-specific DNA binding"/>
    <property type="evidence" value="ECO:0007669"/>
    <property type="project" value="InterPro"/>
</dbReference>
<keyword evidence="2" id="KW-0238">DNA-binding</keyword>
<evidence type="ECO:0000313" key="6">
    <source>
        <dbReference type="Proteomes" id="UP000322110"/>
    </source>
</evidence>
<dbReference type="PANTHER" id="PTHR46796">
    <property type="entry name" value="HTH-TYPE TRANSCRIPTIONAL ACTIVATOR RHAS-RELATED"/>
    <property type="match status" value="1"/>
</dbReference>
<dbReference type="InterPro" id="IPR018060">
    <property type="entry name" value="HTH_AraC"/>
</dbReference>
<evidence type="ECO:0000256" key="1">
    <source>
        <dbReference type="ARBA" id="ARBA00023015"/>
    </source>
</evidence>
<dbReference type="Gene3D" id="1.10.10.60">
    <property type="entry name" value="Homeodomain-like"/>
    <property type="match status" value="1"/>
</dbReference>
<dbReference type="Pfam" id="PF12833">
    <property type="entry name" value="HTH_18"/>
    <property type="match status" value="1"/>
</dbReference>
<keyword evidence="1" id="KW-0805">Transcription regulation</keyword>
<dbReference type="Proteomes" id="UP000322110">
    <property type="component" value="Unassembled WGS sequence"/>
</dbReference>
<evidence type="ECO:0000259" key="4">
    <source>
        <dbReference type="PROSITE" id="PS01124"/>
    </source>
</evidence>
<dbReference type="PROSITE" id="PS01124">
    <property type="entry name" value="HTH_ARAC_FAMILY_2"/>
    <property type="match status" value="1"/>
</dbReference>
<dbReference type="SUPFAM" id="SSF46689">
    <property type="entry name" value="Homeodomain-like"/>
    <property type="match status" value="1"/>
</dbReference>
<evidence type="ECO:0000313" key="5">
    <source>
        <dbReference type="EMBL" id="KAA2212828.1"/>
    </source>
</evidence>
<dbReference type="PROSITE" id="PS50817">
    <property type="entry name" value="INTEIN_N_TER"/>
    <property type="match status" value="1"/>
</dbReference>
<dbReference type="InterPro" id="IPR018062">
    <property type="entry name" value="HTH_AraC-typ_CS"/>
</dbReference>
<name>A0A5B2TG12_9PROT</name>
<protein>
    <submittedName>
        <fullName evidence="5">Helix-turn-helix domain-containing protein</fullName>
    </submittedName>
</protein>
<proteinExistence type="predicted"/>
<evidence type="ECO:0000256" key="2">
    <source>
        <dbReference type="ARBA" id="ARBA00023125"/>
    </source>
</evidence>
<dbReference type="InterPro" id="IPR009057">
    <property type="entry name" value="Homeodomain-like_sf"/>
</dbReference>
<dbReference type="InterPro" id="IPR050204">
    <property type="entry name" value="AraC_XylS_family_regulators"/>
</dbReference>
<organism evidence="5 6">
    <name type="scientific">Teichococcus oryzae</name>
    <dbReference type="NCBI Taxonomy" id="1608942"/>
    <lineage>
        <taxon>Bacteria</taxon>
        <taxon>Pseudomonadati</taxon>
        <taxon>Pseudomonadota</taxon>
        <taxon>Alphaproteobacteria</taxon>
        <taxon>Acetobacterales</taxon>
        <taxon>Roseomonadaceae</taxon>
        <taxon>Roseomonas</taxon>
    </lineage>
</organism>
<evidence type="ECO:0000256" key="3">
    <source>
        <dbReference type="ARBA" id="ARBA00023163"/>
    </source>
</evidence>
<comment type="caution">
    <text evidence="5">The sequence shown here is derived from an EMBL/GenBank/DDBJ whole genome shotgun (WGS) entry which is preliminary data.</text>
</comment>
<dbReference type="PROSITE" id="PS00041">
    <property type="entry name" value="HTH_ARAC_FAMILY_1"/>
    <property type="match status" value="1"/>
</dbReference>
<dbReference type="AlphaFoldDB" id="A0A5B2TG12"/>
<dbReference type="GO" id="GO:0016539">
    <property type="term" value="P:intein-mediated protein splicing"/>
    <property type="evidence" value="ECO:0007669"/>
    <property type="project" value="InterPro"/>
</dbReference>